<organism evidence="11 13">
    <name type="scientific">Cupriavidus gilardii</name>
    <dbReference type="NCBI Taxonomy" id="82541"/>
    <lineage>
        <taxon>Bacteria</taxon>
        <taxon>Pseudomonadati</taxon>
        <taxon>Pseudomonadota</taxon>
        <taxon>Betaproteobacteria</taxon>
        <taxon>Burkholderiales</taxon>
        <taxon>Burkholderiaceae</taxon>
        <taxon>Cupriavidus</taxon>
    </lineage>
</organism>
<feature type="transmembrane region" description="Helical" evidence="9">
    <location>
        <begin position="160"/>
        <end position="183"/>
    </location>
</feature>
<evidence type="ECO:0000256" key="9">
    <source>
        <dbReference type="SAM" id="Phobius"/>
    </source>
</evidence>
<evidence type="ECO:0000256" key="6">
    <source>
        <dbReference type="ARBA" id="ARBA00022989"/>
    </source>
</evidence>
<evidence type="ECO:0000313" key="14">
    <source>
        <dbReference type="Proteomes" id="UP001056648"/>
    </source>
</evidence>
<dbReference type="EMBL" id="JABEMD010000002">
    <property type="protein sequence ID" value="NNH09702.1"/>
    <property type="molecule type" value="Genomic_DNA"/>
</dbReference>
<keyword evidence="5 9" id="KW-0812">Transmembrane</keyword>
<dbReference type="GO" id="GO:0140359">
    <property type="term" value="F:ABC-type transporter activity"/>
    <property type="evidence" value="ECO:0007669"/>
    <property type="project" value="InterPro"/>
</dbReference>
<feature type="domain" description="ABC-2 type transporter transmembrane" evidence="10">
    <location>
        <begin position="37"/>
        <end position="235"/>
    </location>
</feature>
<protein>
    <submittedName>
        <fullName evidence="11">ABC transporter permease</fullName>
    </submittedName>
</protein>
<dbReference type="Pfam" id="PF01061">
    <property type="entry name" value="ABC2_membrane"/>
    <property type="match status" value="1"/>
</dbReference>
<dbReference type="InterPro" id="IPR013525">
    <property type="entry name" value="ABC2_TM"/>
</dbReference>
<evidence type="ECO:0000256" key="5">
    <source>
        <dbReference type="ARBA" id="ARBA00022692"/>
    </source>
</evidence>
<comment type="subcellular location">
    <subcellularLocation>
        <location evidence="1">Cell membrane</location>
        <topology evidence="1">Multi-pass membrane protein</topology>
    </subcellularLocation>
</comment>
<dbReference type="GO" id="GO:0015774">
    <property type="term" value="P:polysaccharide transport"/>
    <property type="evidence" value="ECO:0007669"/>
    <property type="project" value="UniProtKB-KW"/>
</dbReference>
<proteinExistence type="inferred from homology"/>
<dbReference type="Proteomes" id="UP001056648">
    <property type="component" value="Chromosome 2"/>
</dbReference>
<feature type="transmembrane region" description="Helical" evidence="9">
    <location>
        <begin position="134"/>
        <end position="154"/>
    </location>
</feature>
<evidence type="ECO:0000256" key="3">
    <source>
        <dbReference type="ARBA" id="ARBA00022448"/>
    </source>
</evidence>
<feature type="transmembrane region" description="Helical" evidence="9">
    <location>
        <begin position="51"/>
        <end position="73"/>
    </location>
</feature>
<keyword evidence="4" id="KW-1003">Cell membrane</keyword>
<feature type="transmembrane region" description="Helical" evidence="9">
    <location>
        <begin position="190"/>
        <end position="209"/>
    </location>
</feature>
<name>A0A849B3G1_9BURK</name>
<reference evidence="12" key="2">
    <citation type="submission" date="2022-06" db="EMBL/GenBank/DDBJ databases">
        <title>Complete genome sequence and characterization of Cupriavidus gilardii QJ1 isolated from contaminating cells.</title>
        <authorList>
            <person name="Qi J."/>
        </authorList>
    </citation>
    <scope>NUCLEOTIDE SEQUENCE</scope>
    <source>
        <strain evidence="12">QJ1</strain>
    </source>
</reference>
<evidence type="ECO:0000313" key="11">
    <source>
        <dbReference type="EMBL" id="NNH09702.1"/>
    </source>
</evidence>
<evidence type="ECO:0000259" key="10">
    <source>
        <dbReference type="Pfam" id="PF01061"/>
    </source>
</evidence>
<dbReference type="PANTHER" id="PTHR30413">
    <property type="entry name" value="INNER MEMBRANE TRANSPORT PERMEASE"/>
    <property type="match status" value="1"/>
</dbReference>
<evidence type="ECO:0000256" key="7">
    <source>
        <dbReference type="ARBA" id="ARBA00023047"/>
    </source>
</evidence>
<dbReference type="GO" id="GO:0015920">
    <property type="term" value="P:lipopolysaccharide transport"/>
    <property type="evidence" value="ECO:0007669"/>
    <property type="project" value="TreeGrafter"/>
</dbReference>
<keyword evidence="7" id="KW-0625">Polysaccharide transport</keyword>
<evidence type="ECO:0000256" key="1">
    <source>
        <dbReference type="ARBA" id="ARBA00004651"/>
    </source>
</evidence>
<sequence length="276" mass="31802">MAETAAAEHSYDTDDITRHSHSDDMLVGMRASRIWGTLGWHDIRQRYRRSVIGPFWFTLSTAIMVIVLGALYSTLLQQEISDYLPYLAIGLVVWQYLASVANEGCTAFIGSAYLIKQIRIPLTVHVCRIAWRNFVILLHSLPVVIILMVGFGHWPTWEFLLVPIGLAMLLLHGIWVGVALGVLCARFRDIPPIVTNLVQVIFFFTPVMWMPEILKDRSWIAHMNPLYHLIETIRAPITGRPMLWESWAWSFGLLILGFAFAQYLMSRYRNRVPYWL</sequence>
<dbReference type="GO" id="GO:0005886">
    <property type="term" value="C:plasma membrane"/>
    <property type="evidence" value="ECO:0007669"/>
    <property type="project" value="UniProtKB-SubCell"/>
</dbReference>
<evidence type="ECO:0000313" key="12">
    <source>
        <dbReference type="EMBL" id="USE79594.1"/>
    </source>
</evidence>
<gene>
    <name evidence="11" type="ORF">HLB16_02250</name>
    <name evidence="12" type="ORF">NDR89_23715</name>
</gene>
<evidence type="ECO:0000256" key="8">
    <source>
        <dbReference type="ARBA" id="ARBA00023136"/>
    </source>
</evidence>
<keyword evidence="8 9" id="KW-0472">Membrane</keyword>
<feature type="transmembrane region" description="Helical" evidence="9">
    <location>
        <begin position="93"/>
        <end position="114"/>
    </location>
</feature>
<evidence type="ECO:0000256" key="2">
    <source>
        <dbReference type="ARBA" id="ARBA00007783"/>
    </source>
</evidence>
<evidence type="ECO:0000313" key="13">
    <source>
        <dbReference type="Proteomes" id="UP000542973"/>
    </source>
</evidence>
<keyword evidence="7" id="KW-0762">Sugar transport</keyword>
<dbReference type="AlphaFoldDB" id="A0A849B3G1"/>
<dbReference type="PANTHER" id="PTHR30413:SF10">
    <property type="entry name" value="CAPSULE POLYSACCHARIDE EXPORT INNER-MEMBRANE PROTEIN CTRC"/>
    <property type="match status" value="1"/>
</dbReference>
<feature type="transmembrane region" description="Helical" evidence="9">
    <location>
        <begin position="247"/>
        <end position="265"/>
    </location>
</feature>
<keyword evidence="3" id="KW-0813">Transport</keyword>
<keyword evidence="14" id="KW-1185">Reference proteome</keyword>
<accession>A0A849B3G1</accession>
<evidence type="ECO:0000256" key="4">
    <source>
        <dbReference type="ARBA" id="ARBA00022475"/>
    </source>
</evidence>
<reference evidence="11 13" key="1">
    <citation type="submission" date="2020-05" db="EMBL/GenBank/DDBJ databases">
        <title>MicrobeNet Type strains.</title>
        <authorList>
            <person name="Nicholson A.C."/>
        </authorList>
    </citation>
    <scope>NUCLEOTIDE SEQUENCE [LARGE SCALE GENOMIC DNA]</scope>
    <source>
        <strain evidence="11 13">ATCC 700815</strain>
    </source>
</reference>
<dbReference type="RefSeq" id="WP_053821172.1">
    <property type="nucleotide sequence ID" value="NZ_BAAAEB010000007.1"/>
</dbReference>
<dbReference type="Proteomes" id="UP000542973">
    <property type="component" value="Unassembled WGS sequence"/>
</dbReference>
<keyword evidence="6 9" id="KW-1133">Transmembrane helix</keyword>
<dbReference type="EMBL" id="CP098736">
    <property type="protein sequence ID" value="USE79594.1"/>
    <property type="molecule type" value="Genomic_DNA"/>
</dbReference>
<comment type="similarity">
    <text evidence="2">Belongs to the ABC-2 integral membrane protein family.</text>
</comment>